<dbReference type="EMBL" id="GGEC01080607">
    <property type="protein sequence ID" value="MBX61091.1"/>
    <property type="molecule type" value="Transcribed_RNA"/>
</dbReference>
<protein>
    <submittedName>
        <fullName evidence="1">Uncharacterized protein</fullName>
    </submittedName>
</protein>
<evidence type="ECO:0000313" key="1">
    <source>
        <dbReference type="EMBL" id="MBX61091.1"/>
    </source>
</evidence>
<dbReference type="AlphaFoldDB" id="A0A2P2Q277"/>
<reference evidence="1" key="1">
    <citation type="submission" date="2018-02" db="EMBL/GenBank/DDBJ databases">
        <title>Rhizophora mucronata_Transcriptome.</title>
        <authorList>
            <person name="Meera S.P."/>
            <person name="Sreeshan A."/>
            <person name="Augustine A."/>
        </authorList>
    </citation>
    <scope>NUCLEOTIDE SEQUENCE</scope>
    <source>
        <tissue evidence="1">Leaf</tissue>
    </source>
</reference>
<sequence>MFCIAQARVSHSKLNNINTNVTRFFLFERNYTNIGKLVLL</sequence>
<accession>A0A2P2Q277</accession>
<organism evidence="1">
    <name type="scientific">Rhizophora mucronata</name>
    <name type="common">Asiatic mangrove</name>
    <dbReference type="NCBI Taxonomy" id="61149"/>
    <lineage>
        <taxon>Eukaryota</taxon>
        <taxon>Viridiplantae</taxon>
        <taxon>Streptophyta</taxon>
        <taxon>Embryophyta</taxon>
        <taxon>Tracheophyta</taxon>
        <taxon>Spermatophyta</taxon>
        <taxon>Magnoliopsida</taxon>
        <taxon>eudicotyledons</taxon>
        <taxon>Gunneridae</taxon>
        <taxon>Pentapetalae</taxon>
        <taxon>rosids</taxon>
        <taxon>fabids</taxon>
        <taxon>Malpighiales</taxon>
        <taxon>Rhizophoraceae</taxon>
        <taxon>Rhizophora</taxon>
    </lineage>
</organism>
<name>A0A2P2Q277_RHIMU</name>
<proteinExistence type="predicted"/>